<evidence type="ECO:0000313" key="2">
    <source>
        <dbReference type="Proteomes" id="UP000325780"/>
    </source>
</evidence>
<proteinExistence type="predicted"/>
<keyword evidence="2" id="KW-1185">Reference proteome</keyword>
<dbReference type="AlphaFoldDB" id="A0A5N6TEZ1"/>
<dbReference type="Proteomes" id="UP000325780">
    <property type="component" value="Unassembled WGS sequence"/>
</dbReference>
<evidence type="ECO:0000313" key="1">
    <source>
        <dbReference type="EMBL" id="KAE8144671.1"/>
    </source>
</evidence>
<gene>
    <name evidence="1" type="ORF">BDV25DRAFT_166270</name>
</gene>
<name>A0A5N6TEZ1_ASPAV</name>
<accession>A0A5N6TEZ1</accession>
<organism evidence="1 2">
    <name type="scientific">Aspergillus avenaceus</name>
    <dbReference type="NCBI Taxonomy" id="36643"/>
    <lineage>
        <taxon>Eukaryota</taxon>
        <taxon>Fungi</taxon>
        <taxon>Dikarya</taxon>
        <taxon>Ascomycota</taxon>
        <taxon>Pezizomycotina</taxon>
        <taxon>Eurotiomycetes</taxon>
        <taxon>Eurotiomycetidae</taxon>
        <taxon>Eurotiales</taxon>
        <taxon>Aspergillaceae</taxon>
        <taxon>Aspergillus</taxon>
        <taxon>Aspergillus subgen. Circumdati</taxon>
    </lineage>
</organism>
<sequence length="62" mass="7430">MGKDRRTSWIPRRSETQAMGTHRSQILYIFFIARCVDCQKFVWRNTTSGDRFVKPRVQCMEC</sequence>
<reference evidence="1 2" key="1">
    <citation type="submission" date="2019-04" db="EMBL/GenBank/DDBJ databases">
        <title>Friends and foes A comparative genomics study of 23 Aspergillus species from section Flavi.</title>
        <authorList>
            <consortium name="DOE Joint Genome Institute"/>
            <person name="Kjaerbolling I."/>
            <person name="Vesth T."/>
            <person name="Frisvad J.C."/>
            <person name="Nybo J.L."/>
            <person name="Theobald S."/>
            <person name="Kildgaard S."/>
            <person name="Isbrandt T."/>
            <person name="Kuo A."/>
            <person name="Sato A."/>
            <person name="Lyhne E.K."/>
            <person name="Kogle M.E."/>
            <person name="Wiebenga A."/>
            <person name="Kun R.S."/>
            <person name="Lubbers R.J."/>
            <person name="Makela M.R."/>
            <person name="Barry K."/>
            <person name="Chovatia M."/>
            <person name="Clum A."/>
            <person name="Daum C."/>
            <person name="Haridas S."/>
            <person name="He G."/>
            <person name="LaButti K."/>
            <person name="Lipzen A."/>
            <person name="Mondo S."/>
            <person name="Riley R."/>
            <person name="Salamov A."/>
            <person name="Simmons B.A."/>
            <person name="Magnuson J.K."/>
            <person name="Henrissat B."/>
            <person name="Mortensen U.H."/>
            <person name="Larsen T.O."/>
            <person name="Devries R.P."/>
            <person name="Grigoriev I.V."/>
            <person name="Machida M."/>
            <person name="Baker S.E."/>
            <person name="Andersen M.R."/>
        </authorList>
    </citation>
    <scope>NUCLEOTIDE SEQUENCE [LARGE SCALE GENOMIC DNA]</scope>
    <source>
        <strain evidence="1 2">IBT 18842</strain>
    </source>
</reference>
<dbReference type="OrthoDB" id="2555959at2759"/>
<protein>
    <submittedName>
        <fullName evidence="1">Uncharacterized protein</fullName>
    </submittedName>
</protein>
<dbReference type="EMBL" id="ML742457">
    <property type="protein sequence ID" value="KAE8144671.1"/>
    <property type="molecule type" value="Genomic_DNA"/>
</dbReference>